<dbReference type="PANTHER" id="PTHR32208:SF96">
    <property type="entry name" value="GLYOXAL OXIDASE"/>
    <property type="match status" value="1"/>
</dbReference>
<gene>
    <name evidence="2" type="ORF">C8F04DRAFT_692622</name>
</gene>
<dbReference type="SUPFAM" id="SSF81296">
    <property type="entry name" value="E set domains"/>
    <property type="match status" value="1"/>
</dbReference>
<dbReference type="AlphaFoldDB" id="A0AAD6SPI7"/>
<dbReference type="Gene3D" id="2.60.40.10">
    <property type="entry name" value="Immunoglobulins"/>
    <property type="match status" value="1"/>
</dbReference>
<evidence type="ECO:0000313" key="2">
    <source>
        <dbReference type="EMBL" id="KAJ7031543.1"/>
    </source>
</evidence>
<proteinExistence type="predicted"/>
<organism evidence="2 3">
    <name type="scientific">Mycena alexandri</name>
    <dbReference type="NCBI Taxonomy" id="1745969"/>
    <lineage>
        <taxon>Eukaryota</taxon>
        <taxon>Fungi</taxon>
        <taxon>Dikarya</taxon>
        <taxon>Basidiomycota</taxon>
        <taxon>Agaricomycotina</taxon>
        <taxon>Agaricomycetes</taxon>
        <taxon>Agaricomycetidae</taxon>
        <taxon>Agaricales</taxon>
        <taxon>Marasmiineae</taxon>
        <taxon>Mycenaceae</taxon>
        <taxon>Mycena</taxon>
    </lineage>
</organism>
<dbReference type="Pfam" id="PF09118">
    <property type="entry name" value="GO-like_E_set"/>
    <property type="match status" value="1"/>
</dbReference>
<dbReference type="CDD" id="cd02851">
    <property type="entry name" value="E_set_GO_C"/>
    <property type="match status" value="1"/>
</dbReference>
<evidence type="ECO:0000313" key="3">
    <source>
        <dbReference type="Proteomes" id="UP001218188"/>
    </source>
</evidence>
<evidence type="ECO:0000259" key="1">
    <source>
        <dbReference type="Pfam" id="PF09118"/>
    </source>
</evidence>
<name>A0AAD6SPI7_9AGAR</name>
<dbReference type="InterPro" id="IPR013783">
    <property type="entry name" value="Ig-like_fold"/>
</dbReference>
<dbReference type="PANTHER" id="PTHR32208">
    <property type="entry name" value="SECRETED PROTEIN-RELATED"/>
    <property type="match status" value="1"/>
</dbReference>
<dbReference type="InterPro" id="IPR015202">
    <property type="entry name" value="GO-like_E_set"/>
</dbReference>
<sequence>MTKTRPTFNSLPAKIAYGAQFTLSITVPAGAKNVYAILMDFGFVSHSVHMDQKLIKLVSVQQGNRLTVTGPPNAPIYSPGPGWIMVLADGVPSVAQQVMIGSGANPPEDDAAIANMLASTKTPSPGPD</sequence>
<keyword evidence="3" id="KW-1185">Reference proteome</keyword>
<dbReference type="Proteomes" id="UP001218188">
    <property type="component" value="Unassembled WGS sequence"/>
</dbReference>
<dbReference type="EMBL" id="JARJCM010000080">
    <property type="protein sequence ID" value="KAJ7031543.1"/>
    <property type="molecule type" value="Genomic_DNA"/>
</dbReference>
<feature type="domain" description="Galactose oxidase-like Early set" evidence="1">
    <location>
        <begin position="5"/>
        <end position="100"/>
    </location>
</feature>
<dbReference type="InterPro" id="IPR014756">
    <property type="entry name" value="Ig_E-set"/>
</dbReference>
<comment type="caution">
    <text evidence="2">The sequence shown here is derived from an EMBL/GenBank/DDBJ whole genome shotgun (WGS) entry which is preliminary data.</text>
</comment>
<protein>
    <recommendedName>
        <fullName evidence="1">Galactose oxidase-like Early set domain-containing protein</fullName>
    </recommendedName>
</protein>
<reference evidence="2" key="1">
    <citation type="submission" date="2023-03" db="EMBL/GenBank/DDBJ databases">
        <title>Massive genome expansion in bonnet fungi (Mycena s.s.) driven by repeated elements and novel gene families across ecological guilds.</title>
        <authorList>
            <consortium name="Lawrence Berkeley National Laboratory"/>
            <person name="Harder C.B."/>
            <person name="Miyauchi S."/>
            <person name="Viragh M."/>
            <person name="Kuo A."/>
            <person name="Thoen E."/>
            <person name="Andreopoulos B."/>
            <person name="Lu D."/>
            <person name="Skrede I."/>
            <person name="Drula E."/>
            <person name="Henrissat B."/>
            <person name="Morin E."/>
            <person name="Kohler A."/>
            <person name="Barry K."/>
            <person name="LaButti K."/>
            <person name="Morin E."/>
            <person name="Salamov A."/>
            <person name="Lipzen A."/>
            <person name="Mereny Z."/>
            <person name="Hegedus B."/>
            <person name="Baldrian P."/>
            <person name="Stursova M."/>
            <person name="Weitz H."/>
            <person name="Taylor A."/>
            <person name="Grigoriev I.V."/>
            <person name="Nagy L.G."/>
            <person name="Martin F."/>
            <person name="Kauserud H."/>
        </authorList>
    </citation>
    <scope>NUCLEOTIDE SEQUENCE</scope>
    <source>
        <strain evidence="2">CBHHK200</strain>
    </source>
</reference>
<accession>A0AAD6SPI7</accession>